<sequence>METQELLNRYRQGERDFAHVDLSGANLSGMNLRQIDLTGADLTGANLTWISLNEANLTGACFRHADLSNAVLTSSQLKGCNCSGANLTKADLRLSRMQEAELNWAILTEADLTSADLQNSTLDQINLERAKMTSVNLSKTELMEANLRYANLTGANLTGANLRESHLEEANLRNAILVEVNLTEANLLNCCLRSTNLTGADLHRVILTGADLSDAILDQADLSRADLAGAYLLKTSFKNAHLLRTNLEDVYLLQGNLSHANLRGSNLRRADLSGSYLSDANLGETDMTDTLLLETRLIRTILDGANLNGACIQNWKIEGVDLSKVVCHYLWRRFNFTTKSPASRYPVDRNFEPGELGQEYQESSTTIEVWFSEPPNWEVLILTLAELQQENLELHLTIESYVPMDHQYLLRLLANHVVNAKIISEQILNLYPEVKERFTLCRHQLLAMLKHPNLPVSRPVVNQSIPLPPPPKPMADRQQQLYQETSKQIKSILFSQMPDQFVDNIQRLLNYLKQEGIALEQLQKKVIVSAIVQRSQQDEAFRESLIQWEKKASPEMRVSMMGKSVRVAIAILWKKQKQDNSSE</sequence>
<evidence type="ECO:0000313" key="1">
    <source>
        <dbReference type="EMBL" id="OJJ24294.1"/>
    </source>
</evidence>
<dbReference type="PANTHER" id="PTHR14136:SF17">
    <property type="entry name" value="BTB_POZ DOMAIN-CONTAINING PROTEIN KCTD9"/>
    <property type="match status" value="1"/>
</dbReference>
<protein>
    <submittedName>
        <fullName evidence="1">Low-complexity protein</fullName>
    </submittedName>
</protein>
<reference evidence="1" key="1">
    <citation type="submission" date="2016-10" db="EMBL/GenBank/DDBJ databases">
        <title>CRISPR-Cas defence system in Roseofilum reptotaenium: evidence of a bacteriophage-cyanobacterium arms race in the coral black band disease.</title>
        <authorList>
            <person name="Buerger P."/>
            <person name="Wood-Charlson E.M."/>
            <person name="Weynberg K.D."/>
            <person name="Willis B."/>
            <person name="Van Oppen M.J."/>
        </authorList>
    </citation>
    <scope>NUCLEOTIDE SEQUENCE [LARGE SCALE GENOMIC DNA]</scope>
    <source>
        <strain evidence="1">AO1-A</strain>
    </source>
</reference>
<name>A0A1L9QNQ4_9CYAN</name>
<dbReference type="Proteomes" id="UP000183940">
    <property type="component" value="Unassembled WGS sequence"/>
</dbReference>
<accession>A0A1L9QNQ4</accession>
<gene>
    <name evidence="1" type="ORF">BI308_17630</name>
</gene>
<dbReference type="Pfam" id="PF00805">
    <property type="entry name" value="Pentapeptide"/>
    <property type="match status" value="5"/>
</dbReference>
<dbReference type="AlphaFoldDB" id="A0A1L9QNQ4"/>
<dbReference type="Gene3D" id="2.160.20.80">
    <property type="entry name" value="E3 ubiquitin-protein ligase SopA"/>
    <property type="match status" value="3"/>
</dbReference>
<evidence type="ECO:0000313" key="2">
    <source>
        <dbReference type="Proteomes" id="UP000183940"/>
    </source>
</evidence>
<dbReference type="InterPro" id="IPR001646">
    <property type="entry name" value="5peptide_repeat"/>
</dbReference>
<dbReference type="STRING" id="1925591.BI308_17630"/>
<keyword evidence="2" id="KW-1185">Reference proteome</keyword>
<comment type="caution">
    <text evidence="1">The sequence shown here is derived from an EMBL/GenBank/DDBJ whole genome shotgun (WGS) entry which is preliminary data.</text>
</comment>
<dbReference type="SUPFAM" id="SSF141571">
    <property type="entry name" value="Pentapeptide repeat-like"/>
    <property type="match status" value="2"/>
</dbReference>
<proteinExistence type="predicted"/>
<organism evidence="1 2">
    <name type="scientific">Roseofilum reptotaenium AO1-A</name>
    <dbReference type="NCBI Taxonomy" id="1925591"/>
    <lineage>
        <taxon>Bacteria</taxon>
        <taxon>Bacillati</taxon>
        <taxon>Cyanobacteriota</taxon>
        <taxon>Cyanophyceae</taxon>
        <taxon>Desertifilales</taxon>
        <taxon>Desertifilaceae</taxon>
        <taxon>Roseofilum</taxon>
    </lineage>
</organism>
<dbReference type="PANTHER" id="PTHR14136">
    <property type="entry name" value="BTB_POZ DOMAIN-CONTAINING PROTEIN KCTD9"/>
    <property type="match status" value="1"/>
</dbReference>
<dbReference type="EMBL" id="MLAW01000034">
    <property type="protein sequence ID" value="OJJ24294.1"/>
    <property type="molecule type" value="Genomic_DNA"/>
</dbReference>
<dbReference type="InterPro" id="IPR051082">
    <property type="entry name" value="Pentapeptide-BTB/POZ_domain"/>
</dbReference>